<evidence type="ECO:0000256" key="1">
    <source>
        <dbReference type="SAM" id="MobiDB-lite"/>
    </source>
</evidence>
<proteinExistence type="predicted"/>
<keyword evidence="3" id="KW-1185">Reference proteome</keyword>
<sequence>MDTKRIFSYLNNIRKHGMNCFIPSNSPFLSLLASATISASVDIKSNDCKEQKNKSPSGASAPGYLADL</sequence>
<comment type="caution">
    <text evidence="2">The sequence shown here is derived from an EMBL/GenBank/DDBJ whole genome shotgun (WGS) entry which is preliminary data.</text>
</comment>
<reference evidence="3" key="1">
    <citation type="journal article" date="2019" name="Int. J. Syst. Evol. Microbiol.">
        <title>The Global Catalogue of Microorganisms (GCM) 10K type strain sequencing project: providing services to taxonomists for standard genome sequencing and annotation.</title>
        <authorList>
            <consortium name="The Broad Institute Genomics Platform"/>
            <consortium name="The Broad Institute Genome Sequencing Center for Infectious Disease"/>
            <person name="Wu L."/>
            <person name="Ma J."/>
        </authorList>
    </citation>
    <scope>NUCLEOTIDE SEQUENCE [LARGE SCALE GENOMIC DNA]</scope>
    <source>
        <strain evidence="3">JCM 18283</strain>
    </source>
</reference>
<protein>
    <submittedName>
        <fullName evidence="2">Uncharacterized protein</fullName>
    </submittedName>
</protein>
<evidence type="ECO:0000313" key="2">
    <source>
        <dbReference type="EMBL" id="GAA4906188.1"/>
    </source>
</evidence>
<dbReference type="Proteomes" id="UP001501436">
    <property type="component" value="Unassembled WGS sequence"/>
</dbReference>
<name>A0ABP9FLS8_9SPHI</name>
<evidence type="ECO:0000313" key="3">
    <source>
        <dbReference type="Proteomes" id="UP001501436"/>
    </source>
</evidence>
<accession>A0ABP9FLS8</accession>
<organism evidence="2 3">
    <name type="scientific">Mucilaginibacter defluvii</name>
    <dbReference type="NCBI Taxonomy" id="1196019"/>
    <lineage>
        <taxon>Bacteria</taxon>
        <taxon>Pseudomonadati</taxon>
        <taxon>Bacteroidota</taxon>
        <taxon>Sphingobacteriia</taxon>
        <taxon>Sphingobacteriales</taxon>
        <taxon>Sphingobacteriaceae</taxon>
        <taxon>Mucilaginibacter</taxon>
    </lineage>
</organism>
<dbReference type="EMBL" id="BAABJI010000001">
    <property type="protein sequence ID" value="GAA4906188.1"/>
    <property type="molecule type" value="Genomic_DNA"/>
</dbReference>
<feature type="region of interest" description="Disordered" evidence="1">
    <location>
        <begin position="46"/>
        <end position="68"/>
    </location>
</feature>
<gene>
    <name evidence="2" type="ORF">GCM10023313_06130</name>
</gene>